<dbReference type="Gene3D" id="1.20.1510.10">
    <property type="entry name" value="Cation efflux protein transmembrane domain"/>
    <property type="match status" value="1"/>
</dbReference>
<name>A0ABW4X2A2_9BACT</name>
<evidence type="ECO:0000259" key="12">
    <source>
        <dbReference type="Pfam" id="PF01545"/>
    </source>
</evidence>
<organism evidence="13 14">
    <name type="scientific">Pontibacter silvestris</name>
    <dbReference type="NCBI Taxonomy" id="2305183"/>
    <lineage>
        <taxon>Bacteria</taxon>
        <taxon>Pseudomonadati</taxon>
        <taxon>Bacteroidota</taxon>
        <taxon>Cytophagia</taxon>
        <taxon>Cytophagales</taxon>
        <taxon>Hymenobacteraceae</taxon>
        <taxon>Pontibacter</taxon>
    </lineage>
</organism>
<dbReference type="PANTHER" id="PTHR31937">
    <property type="entry name" value="TRANSMEMBRANE PROTEIN 163"/>
    <property type="match status" value="1"/>
</dbReference>
<evidence type="ECO:0000313" key="14">
    <source>
        <dbReference type="Proteomes" id="UP001597369"/>
    </source>
</evidence>
<evidence type="ECO:0000313" key="13">
    <source>
        <dbReference type="EMBL" id="MFD2068292.1"/>
    </source>
</evidence>
<feature type="transmembrane region" description="Helical" evidence="11">
    <location>
        <begin position="112"/>
        <end position="135"/>
    </location>
</feature>
<keyword evidence="14" id="KW-1185">Reference proteome</keyword>
<gene>
    <name evidence="13" type="ORF">ACFSKU_15485</name>
</gene>
<keyword evidence="9 11" id="KW-0472">Membrane</keyword>
<keyword evidence="7 11" id="KW-1133">Transmembrane helix</keyword>
<comment type="similarity">
    <text evidence="3">Belongs to the TMEM163 family.</text>
</comment>
<reference evidence="14" key="1">
    <citation type="journal article" date="2019" name="Int. J. Syst. Evol. Microbiol.">
        <title>The Global Catalogue of Microorganisms (GCM) 10K type strain sequencing project: providing services to taxonomists for standard genome sequencing and annotation.</title>
        <authorList>
            <consortium name="The Broad Institute Genomics Platform"/>
            <consortium name="The Broad Institute Genome Sequencing Center for Infectious Disease"/>
            <person name="Wu L."/>
            <person name="Ma J."/>
        </authorList>
    </citation>
    <scope>NUCLEOTIDE SEQUENCE [LARGE SCALE GENOMIC DNA]</scope>
    <source>
        <strain evidence="14">JCM 16545</strain>
    </source>
</reference>
<dbReference type="PANTHER" id="PTHR31937:SF2">
    <property type="entry name" value="TRANSMEMBRANE PROTEIN 163"/>
    <property type="match status" value="1"/>
</dbReference>
<keyword evidence="10" id="KW-0968">Cytoplasmic vesicle</keyword>
<evidence type="ECO:0000256" key="8">
    <source>
        <dbReference type="ARBA" id="ARBA00023018"/>
    </source>
</evidence>
<dbReference type="SUPFAM" id="SSF161111">
    <property type="entry name" value="Cation efflux protein transmembrane domain-like"/>
    <property type="match status" value="1"/>
</dbReference>
<feature type="transmembrane region" description="Helical" evidence="11">
    <location>
        <begin position="156"/>
        <end position="180"/>
    </location>
</feature>
<evidence type="ECO:0000256" key="1">
    <source>
        <dbReference type="ARBA" id="ARBA00004146"/>
    </source>
</evidence>
<evidence type="ECO:0000256" key="9">
    <source>
        <dbReference type="ARBA" id="ARBA00023136"/>
    </source>
</evidence>
<evidence type="ECO:0000256" key="3">
    <source>
        <dbReference type="ARBA" id="ARBA00008731"/>
    </source>
</evidence>
<dbReference type="EMBL" id="JBHUHV010000052">
    <property type="protein sequence ID" value="MFD2068292.1"/>
    <property type="molecule type" value="Genomic_DNA"/>
</dbReference>
<dbReference type="InterPro" id="IPR026765">
    <property type="entry name" value="Tmem163"/>
</dbReference>
<evidence type="ECO:0000256" key="2">
    <source>
        <dbReference type="ARBA" id="ARBA00004644"/>
    </source>
</evidence>
<sequence length="210" mass="23699">MADKEREKCLKKAKKVHEYNFVYDTIEVVVSLTAGFTAGSAALVGWGLDSIIEVISASTLWWRLKGELEGISSEKVEKRKKITLYVIASSFLIVSAFITYDSVTKLIKEETADWSTMGIVILIVSLVINPILIWYKYRYGNRLDSEALKADAKDTFVCLYQTVAVLGGLLAVRYLGWWWVDPVAALLIVPYALKEGWEAFRNGRRITYNG</sequence>
<proteinExistence type="inferred from homology"/>
<feature type="domain" description="Cation efflux protein transmembrane" evidence="12">
    <location>
        <begin position="24"/>
        <end position="204"/>
    </location>
</feature>
<dbReference type="Proteomes" id="UP001597369">
    <property type="component" value="Unassembled WGS sequence"/>
</dbReference>
<keyword evidence="5" id="KW-0967">Endosome</keyword>
<protein>
    <submittedName>
        <fullName evidence="13">Cation diffusion facilitator family transporter</fullName>
    </submittedName>
</protein>
<evidence type="ECO:0000256" key="10">
    <source>
        <dbReference type="ARBA" id="ARBA00023329"/>
    </source>
</evidence>
<keyword evidence="6" id="KW-0862">Zinc</keyword>
<comment type="subcellular location">
    <subcellularLocation>
        <location evidence="2">Cytoplasmic vesicle</location>
        <location evidence="2">Secretory vesicle</location>
        <location evidence="2">Synaptic vesicle membrane</location>
        <topology evidence="2">Multi-pass membrane protein</topology>
    </subcellularLocation>
    <subcellularLocation>
        <location evidence="1">Early endosome membrane</location>
    </subcellularLocation>
</comment>
<feature type="transmembrane region" description="Helical" evidence="11">
    <location>
        <begin position="82"/>
        <end position="100"/>
    </location>
</feature>
<evidence type="ECO:0000256" key="7">
    <source>
        <dbReference type="ARBA" id="ARBA00022989"/>
    </source>
</evidence>
<evidence type="ECO:0000256" key="5">
    <source>
        <dbReference type="ARBA" id="ARBA00022753"/>
    </source>
</evidence>
<dbReference type="Pfam" id="PF01545">
    <property type="entry name" value="Cation_efflux"/>
    <property type="match status" value="1"/>
</dbReference>
<evidence type="ECO:0000256" key="4">
    <source>
        <dbReference type="ARBA" id="ARBA00022692"/>
    </source>
</evidence>
<evidence type="ECO:0000256" key="11">
    <source>
        <dbReference type="SAM" id="Phobius"/>
    </source>
</evidence>
<comment type="caution">
    <text evidence="13">The sequence shown here is derived from an EMBL/GenBank/DDBJ whole genome shotgun (WGS) entry which is preliminary data.</text>
</comment>
<dbReference type="RefSeq" id="WP_229961685.1">
    <property type="nucleotide sequence ID" value="NZ_JAJJWI010000014.1"/>
</dbReference>
<dbReference type="InterPro" id="IPR027469">
    <property type="entry name" value="Cation_efflux_TMD_sf"/>
</dbReference>
<keyword evidence="4 11" id="KW-0812">Transmembrane</keyword>
<keyword evidence="8" id="KW-0770">Synapse</keyword>
<evidence type="ECO:0000256" key="6">
    <source>
        <dbReference type="ARBA" id="ARBA00022833"/>
    </source>
</evidence>
<dbReference type="InterPro" id="IPR058533">
    <property type="entry name" value="Cation_efflux_TM"/>
</dbReference>
<accession>A0ABW4X2A2</accession>